<protein>
    <submittedName>
        <fullName evidence="1">Uncharacterized protein</fullName>
    </submittedName>
</protein>
<dbReference type="RefSeq" id="WP_172434379.1">
    <property type="nucleotide sequence ID" value="NZ_AP022642.1"/>
</dbReference>
<dbReference type="GeneID" id="57399377"/>
<reference evidence="1 2" key="1">
    <citation type="journal article" date="2020" name="Microbiol. Resour. Announc.">
        <title>Complete genome sequence of Pseudomonas otitidis strain MrB4, isolated from Lake Biwa in Japan.</title>
        <authorList>
            <person name="Miyazaki K."/>
            <person name="Hase E."/>
            <person name="Maruya T."/>
        </authorList>
    </citation>
    <scope>NUCLEOTIDE SEQUENCE [LARGE SCALE GENOMIC DNA]</scope>
    <source>
        <strain evidence="1 2">MrB4</strain>
    </source>
</reference>
<proteinExistence type="predicted"/>
<sequence length="84" mass="8928">MNGVWLLPLGLLAGCAAPAVPPPVEVRVPVLVPCRVELPAAPAFAVSALALDAPIDQQMKALRAERLQRMGYERELVAALDACR</sequence>
<name>A0A679GHT2_9GAMM</name>
<dbReference type="AlphaFoldDB" id="A0A679GHT2"/>
<organism evidence="1 2">
    <name type="scientific">Metapseudomonas otitidis</name>
    <dbReference type="NCBI Taxonomy" id="319939"/>
    <lineage>
        <taxon>Bacteria</taxon>
        <taxon>Pseudomonadati</taxon>
        <taxon>Pseudomonadota</taxon>
        <taxon>Gammaproteobacteria</taxon>
        <taxon>Pseudomonadales</taxon>
        <taxon>Pseudomonadaceae</taxon>
        <taxon>Metapseudomonas</taxon>
    </lineage>
</organism>
<evidence type="ECO:0000313" key="1">
    <source>
        <dbReference type="EMBL" id="BCA30183.1"/>
    </source>
</evidence>
<dbReference type="KEGG" id="poj:PtoMrB4_41600"/>
<evidence type="ECO:0000313" key="2">
    <source>
        <dbReference type="Proteomes" id="UP000501237"/>
    </source>
</evidence>
<gene>
    <name evidence="1" type="ORF">PtoMrB4_41600</name>
</gene>
<dbReference type="EMBL" id="AP022642">
    <property type="protein sequence ID" value="BCA30183.1"/>
    <property type="molecule type" value="Genomic_DNA"/>
</dbReference>
<dbReference type="Proteomes" id="UP000501237">
    <property type="component" value="Chromosome"/>
</dbReference>
<accession>A0A679GHT2</accession>